<feature type="domain" description="Receptor L-domain" evidence="2">
    <location>
        <begin position="336"/>
        <end position="431"/>
    </location>
</feature>
<gene>
    <name evidence="3" type="ORF">CAEBREN_08592</name>
</gene>
<keyword evidence="1" id="KW-0732">Signal</keyword>
<feature type="domain" description="Receptor L-domain" evidence="2">
    <location>
        <begin position="62"/>
        <end position="150"/>
    </location>
</feature>
<evidence type="ECO:0000313" key="3">
    <source>
        <dbReference type="EMBL" id="EGT44744.1"/>
    </source>
</evidence>
<dbReference type="InterPro" id="IPR000494">
    <property type="entry name" value="Rcpt_L-dom"/>
</dbReference>
<feature type="chain" id="PRO_5003406273" description="Receptor L-domain domain-containing protein" evidence="1">
    <location>
        <begin position="17"/>
        <end position="547"/>
    </location>
</feature>
<evidence type="ECO:0000313" key="4">
    <source>
        <dbReference type="Proteomes" id="UP000008068"/>
    </source>
</evidence>
<reference evidence="4" key="1">
    <citation type="submission" date="2011-07" db="EMBL/GenBank/DDBJ databases">
        <authorList>
            <consortium name="Caenorhabditis brenneri Sequencing and Analysis Consortium"/>
            <person name="Wilson R.K."/>
        </authorList>
    </citation>
    <scope>NUCLEOTIDE SEQUENCE [LARGE SCALE GENOMIC DNA]</scope>
    <source>
        <strain evidence="4">PB2801</strain>
    </source>
</reference>
<protein>
    <recommendedName>
        <fullName evidence="2">Receptor L-domain domain-containing protein</fullName>
    </recommendedName>
</protein>
<dbReference type="InParanoid" id="G0P4J2"/>
<evidence type="ECO:0000259" key="2">
    <source>
        <dbReference type="Pfam" id="PF01030"/>
    </source>
</evidence>
<organism evidence="4">
    <name type="scientific">Caenorhabditis brenneri</name>
    <name type="common">Nematode worm</name>
    <dbReference type="NCBI Taxonomy" id="135651"/>
    <lineage>
        <taxon>Eukaryota</taxon>
        <taxon>Metazoa</taxon>
        <taxon>Ecdysozoa</taxon>
        <taxon>Nematoda</taxon>
        <taxon>Chromadorea</taxon>
        <taxon>Rhabditida</taxon>
        <taxon>Rhabditina</taxon>
        <taxon>Rhabditomorpha</taxon>
        <taxon>Rhabditoidea</taxon>
        <taxon>Rhabditidae</taxon>
        <taxon>Peloderinae</taxon>
        <taxon>Caenorhabditis</taxon>
    </lineage>
</organism>
<dbReference type="PANTHER" id="PTHR21662:SF58">
    <property type="entry name" value="RECEPTOR L-DOMAIN DOMAIN-CONTAINING PROTEIN"/>
    <property type="match status" value="1"/>
</dbReference>
<keyword evidence="4" id="KW-1185">Reference proteome</keyword>
<dbReference type="FunCoup" id="G0P4J2">
    <property type="interactions" value="1"/>
</dbReference>
<dbReference type="SUPFAM" id="SSF52058">
    <property type="entry name" value="L domain-like"/>
    <property type="match status" value="3"/>
</dbReference>
<sequence>MRKFFLFLLFYPFFQCRDQGPPPTDSPWFNNYEYYYDIYINETTISLPDIDPKYQIYQAVYITGNLKISPRELNIFFQSLWTCKYGIRVNNTNLKDLSFLKPYSVGVLDNTKNSIEITNNPNLTTIGIDFDECRFCDQNIVITNNPKLDLKAECDGIIGRYSSYRTISGNLVDCGCPIKGNFNKFLTTMAPNCWMLFGNVTIDQDSDLAVLKEKMVNVTRINGGLSVANTNFTDLSFLSALEWIEIDAKKSQYLATVSITNNTNLVSLNMTAKRDGLYLTIRDNPKLCVTPQDLDYLFYALSLDSDLNINICYDSETPSYWCQLPESGNFKDLPDGCKNITGNLVFDENFDFANSYRLYDMETLFGSFTIKNTSLRSMNMIPHFYRIKSFKDNIIPLHVYNNSKLPKLFRVFQLQSIESGMPATIENNESLDVWQIECSYMRTRKSVEVKNNRVNCEQDETVPRRKYDRTPLNIDVYKGVPVYIDVVPVDSADDSGAKNNPWDRNSTDPEYYDEEEIVTTTQNDAYRTSVLTFVNAWILCLFLLGII</sequence>
<dbReference type="Proteomes" id="UP000008068">
    <property type="component" value="Unassembled WGS sequence"/>
</dbReference>
<dbReference type="InterPro" id="IPR036941">
    <property type="entry name" value="Rcpt_L-dom_sf"/>
</dbReference>
<dbReference type="OrthoDB" id="5791480at2759"/>
<dbReference type="Gene3D" id="3.80.20.20">
    <property type="entry name" value="Receptor L-domain"/>
    <property type="match status" value="3"/>
</dbReference>
<dbReference type="Pfam" id="PF01030">
    <property type="entry name" value="Recep_L_domain"/>
    <property type="match status" value="3"/>
</dbReference>
<dbReference type="InterPro" id="IPR053079">
    <property type="entry name" value="SPS2_domain"/>
</dbReference>
<feature type="signal peptide" evidence="1">
    <location>
        <begin position="1"/>
        <end position="16"/>
    </location>
</feature>
<dbReference type="eggNOG" id="ENOG502TGAS">
    <property type="taxonomic scope" value="Eukaryota"/>
</dbReference>
<accession>G0P4J2</accession>
<feature type="domain" description="Receptor L-domain" evidence="2">
    <location>
        <begin position="192"/>
        <end position="293"/>
    </location>
</feature>
<dbReference type="EMBL" id="GL380064">
    <property type="protein sequence ID" value="EGT44744.1"/>
    <property type="molecule type" value="Genomic_DNA"/>
</dbReference>
<dbReference type="OMA" id="EYYYDIY"/>
<evidence type="ECO:0000256" key="1">
    <source>
        <dbReference type="SAM" id="SignalP"/>
    </source>
</evidence>
<dbReference type="AlphaFoldDB" id="G0P4J2"/>
<proteinExistence type="predicted"/>
<name>G0P4J2_CAEBE</name>
<dbReference type="PANTHER" id="PTHR21662">
    <property type="entry name" value="RECEPTOR PROTEIN-TYROSINE KINASE"/>
    <property type="match status" value="1"/>
</dbReference>
<dbReference type="HOGENOM" id="CLU_498044_0_0_1"/>